<dbReference type="AlphaFoldDB" id="A0A1I0E8B8"/>
<dbReference type="GO" id="GO:0004803">
    <property type="term" value="F:transposase activity"/>
    <property type="evidence" value="ECO:0007669"/>
    <property type="project" value="InterPro"/>
</dbReference>
<dbReference type="EMBL" id="BJLB01000001">
    <property type="protein sequence ID" value="GEA37710.1"/>
    <property type="molecule type" value="Genomic_DNA"/>
</dbReference>
<dbReference type="EMBL" id="FOIO01000008">
    <property type="protein sequence ID" value="SET41459.1"/>
    <property type="molecule type" value="Genomic_DNA"/>
</dbReference>
<dbReference type="EMBL" id="JAAISW010000010">
    <property type="protein sequence ID" value="NSJ43765.1"/>
    <property type="molecule type" value="Genomic_DNA"/>
</dbReference>
<evidence type="ECO:0000313" key="4">
    <source>
        <dbReference type="EMBL" id="NSJ43765.1"/>
    </source>
</evidence>
<accession>A0A1I0E8B8</accession>
<dbReference type="GO" id="GO:0003677">
    <property type="term" value="F:DNA binding"/>
    <property type="evidence" value="ECO:0007669"/>
    <property type="project" value="InterPro"/>
</dbReference>
<dbReference type="EMBL" id="CP050964">
    <property type="protein sequence ID" value="QIX93836.1"/>
    <property type="molecule type" value="Genomic_DNA"/>
</dbReference>
<sequence>MFESCFKYFLFASNFEKADEMHFKEIFKGYIALQVYHQCGSVTNTIRMLGYPTRRALYTWIENEGVQKPPRKALDNTNTAAHPRNPPIEVKMDAFHRCFELGESIKCVSEEIGYSRASIYAWRKKYLQGGMVALRNDKNIKPGALTEGILDPPNAEMQQLLARMDGMQMEIDILKETINVLKKDPGINTESGTQDHGRRRACSSG</sequence>
<dbReference type="InterPro" id="IPR002514">
    <property type="entry name" value="Transposase_8"/>
</dbReference>
<feature type="region of interest" description="Disordered" evidence="2">
    <location>
        <begin position="184"/>
        <end position="205"/>
    </location>
</feature>
<dbReference type="RefSeq" id="WP_002583798.1">
    <property type="nucleotide sequence ID" value="NZ_BJLB01000001.1"/>
</dbReference>
<reference evidence="4" key="5">
    <citation type="submission" date="2020-02" db="EMBL/GenBank/DDBJ databases">
        <authorList>
            <person name="Littmann E."/>
            <person name="Sorbara M."/>
        </authorList>
    </citation>
    <scope>NUCLEOTIDE SEQUENCE</scope>
    <source>
        <strain evidence="4">MSK.2.26</strain>
    </source>
</reference>
<reference evidence="6 7" key="1">
    <citation type="submission" date="2016-10" db="EMBL/GenBank/DDBJ databases">
        <authorList>
            <person name="Varghese N."/>
            <person name="Submissions S."/>
        </authorList>
    </citation>
    <scope>NUCLEOTIDE SEQUENCE [LARGE SCALE GENOMIC DNA]</scope>
    <source>
        <strain evidence="6 7">NLAE-zl-C196</strain>
    </source>
</reference>
<gene>
    <name evidence="3" type="ORF">Ccl03g_34230</name>
    <name evidence="5" type="ORF">FOC47_26785</name>
    <name evidence="4" type="ORF">G5B26_09240</name>
    <name evidence="6" type="ORF">SAMN05216521_10083</name>
</gene>
<evidence type="ECO:0000256" key="2">
    <source>
        <dbReference type="SAM" id="MobiDB-lite"/>
    </source>
</evidence>
<evidence type="ECO:0000313" key="9">
    <source>
        <dbReference type="Proteomes" id="UP000501069"/>
    </source>
</evidence>
<dbReference type="Proteomes" id="UP000501069">
    <property type="component" value="Chromosome"/>
</dbReference>
<reference evidence="3 8" key="2">
    <citation type="submission" date="2019-06" db="EMBL/GenBank/DDBJ databases">
        <title>Draft genome sequence of [Clostridium] clostridioforme NBRC 113352.</title>
        <authorList>
            <person name="Miura T."/>
            <person name="Furukawa M."/>
            <person name="Shimamura M."/>
            <person name="Ohyama Y."/>
            <person name="Yamazoe A."/>
            <person name="Kawasaki H."/>
        </authorList>
    </citation>
    <scope>NUCLEOTIDE SEQUENCE [LARGE SCALE GENOMIC DNA]</scope>
    <source>
        <strain evidence="3 8">NBRC 113352</strain>
    </source>
</reference>
<protein>
    <recommendedName>
        <fullName evidence="11">Transposase</fullName>
    </recommendedName>
</protein>
<evidence type="ECO:0000313" key="7">
    <source>
        <dbReference type="Proteomes" id="UP000182121"/>
    </source>
</evidence>
<dbReference type="GeneID" id="89538313"/>
<evidence type="ECO:0000256" key="1">
    <source>
        <dbReference type="SAM" id="Coils"/>
    </source>
</evidence>
<evidence type="ECO:0000313" key="3">
    <source>
        <dbReference type="EMBL" id="GEA37710.1"/>
    </source>
</evidence>
<evidence type="ECO:0000313" key="5">
    <source>
        <dbReference type="EMBL" id="QIX93836.1"/>
    </source>
</evidence>
<proteinExistence type="predicted"/>
<name>A0A1I0E8B8_9FIRM</name>
<dbReference type="InterPro" id="IPR009057">
    <property type="entry name" value="Homeodomain-like_sf"/>
</dbReference>
<dbReference type="Proteomes" id="UP000315200">
    <property type="component" value="Unassembled WGS sequence"/>
</dbReference>
<organism evidence="6 7">
    <name type="scientific">Enterocloster clostridioformis</name>
    <dbReference type="NCBI Taxonomy" id="1531"/>
    <lineage>
        <taxon>Bacteria</taxon>
        <taxon>Bacillati</taxon>
        <taxon>Bacillota</taxon>
        <taxon>Clostridia</taxon>
        <taxon>Lachnospirales</taxon>
        <taxon>Lachnospiraceae</taxon>
        <taxon>Enterocloster</taxon>
    </lineage>
</organism>
<dbReference type="GO" id="GO:0006313">
    <property type="term" value="P:DNA transposition"/>
    <property type="evidence" value="ECO:0007669"/>
    <property type="project" value="InterPro"/>
</dbReference>
<reference evidence="5 9" key="3">
    <citation type="submission" date="2019-11" db="EMBL/GenBank/DDBJ databases">
        <title>FDA dAtabase for Regulatory Grade micrObial Sequences (FDA-ARGOS): Supporting development and validation of Infectious Disease Dx tests.</title>
        <authorList>
            <person name="Turner S."/>
            <person name="Byrd R."/>
            <person name="Tallon L."/>
            <person name="Sadzewicz L."/>
            <person name="Vavikolanu K."/>
            <person name="Mehta A."/>
            <person name="Aluvathingal J."/>
            <person name="Nadendla S."/>
            <person name="Myers T."/>
            <person name="Yan Y."/>
            <person name="Sichtig H."/>
        </authorList>
    </citation>
    <scope>NUCLEOTIDE SEQUENCE [LARGE SCALE GENOMIC DNA]</scope>
    <source>
        <strain evidence="5 9">FDAARGOS_739</strain>
    </source>
</reference>
<evidence type="ECO:0000313" key="6">
    <source>
        <dbReference type="EMBL" id="SET41459.1"/>
    </source>
</evidence>
<feature type="coiled-coil region" evidence="1">
    <location>
        <begin position="157"/>
        <end position="184"/>
    </location>
</feature>
<reference evidence="4 10" key="4">
    <citation type="journal article" date="2020" name="Cell Host Microbe">
        <title>Functional and Genomic Variation between Human-Derived Isolates of Lachnospiraceae Reveals Inter- and Intra-Species Diversity.</title>
        <authorList>
            <person name="Sorbara M.T."/>
            <person name="Littmann E.R."/>
            <person name="Fontana E."/>
            <person name="Moody T.U."/>
            <person name="Kohout C.E."/>
            <person name="Gjonbalaj M."/>
            <person name="Eaton V."/>
            <person name="Seok R."/>
            <person name="Leiner I.M."/>
            <person name="Pamer E.G."/>
        </authorList>
    </citation>
    <scope>NUCLEOTIDE SEQUENCE [LARGE SCALE GENOMIC DNA]</scope>
    <source>
        <strain evidence="4 10">MSK.2.26</strain>
    </source>
</reference>
<evidence type="ECO:0008006" key="11">
    <source>
        <dbReference type="Google" id="ProtNLM"/>
    </source>
</evidence>
<evidence type="ECO:0000313" key="8">
    <source>
        <dbReference type="Proteomes" id="UP000315200"/>
    </source>
</evidence>
<dbReference type="SUPFAM" id="SSF46689">
    <property type="entry name" value="Homeodomain-like"/>
    <property type="match status" value="1"/>
</dbReference>
<dbReference type="Proteomes" id="UP000719916">
    <property type="component" value="Unassembled WGS sequence"/>
</dbReference>
<keyword evidence="1" id="KW-0175">Coiled coil</keyword>
<dbReference type="Proteomes" id="UP000182121">
    <property type="component" value="Unassembled WGS sequence"/>
</dbReference>
<dbReference type="Pfam" id="PF01527">
    <property type="entry name" value="HTH_Tnp_1"/>
    <property type="match status" value="1"/>
</dbReference>
<evidence type="ECO:0000313" key="10">
    <source>
        <dbReference type="Proteomes" id="UP000719916"/>
    </source>
</evidence>